<dbReference type="InterPro" id="IPR000387">
    <property type="entry name" value="Tyr_Pase_dom"/>
</dbReference>
<evidence type="ECO:0000313" key="18">
    <source>
        <dbReference type="Proteomes" id="UP000007267"/>
    </source>
</evidence>
<dbReference type="InterPro" id="IPR000242">
    <property type="entry name" value="PTP_cat"/>
</dbReference>
<dbReference type="EMBL" id="AGCU01075364">
    <property type="status" value="NOT_ANNOTATED_CDS"/>
    <property type="molecule type" value="Genomic_DNA"/>
</dbReference>
<dbReference type="InterPro" id="IPR035992">
    <property type="entry name" value="Ricin_B-like_lectins"/>
</dbReference>
<dbReference type="eggNOG" id="KOG0791">
    <property type="taxonomic scope" value="Eukaryota"/>
</dbReference>
<accession>K7G9F7</accession>
<evidence type="ECO:0000256" key="7">
    <source>
        <dbReference type="ARBA" id="ARBA00022912"/>
    </source>
</evidence>
<dbReference type="GO" id="GO:0045296">
    <property type="term" value="F:cadherin binding"/>
    <property type="evidence" value="ECO:0007669"/>
    <property type="project" value="Ensembl"/>
</dbReference>
<evidence type="ECO:0000256" key="13">
    <source>
        <dbReference type="SAM" id="Phobius"/>
    </source>
</evidence>
<feature type="domain" description="Fibronectin type-III" evidence="16">
    <location>
        <begin position="1570"/>
        <end position="1661"/>
    </location>
</feature>
<dbReference type="GO" id="GO:0043235">
    <property type="term" value="C:receptor complex"/>
    <property type="evidence" value="ECO:0007669"/>
    <property type="project" value="Ensembl"/>
</dbReference>
<dbReference type="Gene3D" id="2.80.10.50">
    <property type="match status" value="1"/>
</dbReference>
<feature type="domain" description="Fibronectin type-III" evidence="16">
    <location>
        <begin position="943"/>
        <end position="1033"/>
    </location>
</feature>
<dbReference type="PROSITE" id="PS50055">
    <property type="entry name" value="TYR_PHOSPHATASE_PTP"/>
    <property type="match status" value="1"/>
</dbReference>
<dbReference type="GO" id="GO:0001525">
    <property type="term" value="P:angiogenesis"/>
    <property type="evidence" value="ECO:0007669"/>
    <property type="project" value="Ensembl"/>
</dbReference>
<keyword evidence="5" id="KW-0677">Repeat</keyword>
<dbReference type="Gene3D" id="2.60.40.10">
    <property type="entry name" value="Immunoglobulins"/>
    <property type="match status" value="16"/>
</dbReference>
<evidence type="ECO:0000256" key="6">
    <source>
        <dbReference type="ARBA" id="ARBA00022801"/>
    </source>
</evidence>
<feature type="domain" description="Fibronectin type-III" evidence="16">
    <location>
        <begin position="1476"/>
        <end position="1569"/>
    </location>
</feature>
<dbReference type="FunFam" id="2.60.40.10:FF:000369">
    <property type="entry name" value="Protein tyrosine phosphatase, receptor type B"/>
    <property type="match status" value="12"/>
</dbReference>
<dbReference type="FunFam" id="2.60.40.10:FF:001376">
    <property type="entry name" value="Protein tyrosine phosphatase, receptor type B"/>
    <property type="match status" value="1"/>
</dbReference>
<dbReference type="SMART" id="SM00060">
    <property type="entry name" value="FN3"/>
    <property type="match status" value="17"/>
</dbReference>
<dbReference type="GO" id="GO:0004725">
    <property type="term" value="F:protein tyrosine phosphatase activity"/>
    <property type="evidence" value="ECO:0007669"/>
    <property type="project" value="UniProtKB-EC"/>
</dbReference>
<reference evidence="17" key="3">
    <citation type="submission" date="2025-08" db="UniProtKB">
        <authorList>
            <consortium name="Ensembl"/>
        </authorList>
    </citation>
    <scope>IDENTIFICATION</scope>
</reference>
<evidence type="ECO:0000256" key="10">
    <source>
        <dbReference type="ARBA" id="ARBA00023180"/>
    </source>
</evidence>
<keyword evidence="4" id="KW-0732">Signal</keyword>
<dbReference type="KEGG" id="pss:102459782"/>
<evidence type="ECO:0000256" key="4">
    <source>
        <dbReference type="ARBA" id="ARBA00022729"/>
    </source>
</evidence>
<evidence type="ECO:0000256" key="12">
    <source>
        <dbReference type="ARBA" id="ARBA00051722"/>
    </source>
</evidence>
<feature type="domain" description="Fibronectin type-III" evidence="16">
    <location>
        <begin position="326"/>
        <end position="419"/>
    </location>
</feature>
<comment type="catalytic activity">
    <reaction evidence="12">
        <text>O-phospho-L-tyrosyl-[protein] + H2O = L-tyrosyl-[protein] + phosphate</text>
        <dbReference type="Rhea" id="RHEA:10684"/>
        <dbReference type="Rhea" id="RHEA-COMP:10136"/>
        <dbReference type="Rhea" id="RHEA-COMP:20101"/>
        <dbReference type="ChEBI" id="CHEBI:15377"/>
        <dbReference type="ChEBI" id="CHEBI:43474"/>
        <dbReference type="ChEBI" id="CHEBI:46858"/>
        <dbReference type="ChEBI" id="CHEBI:61978"/>
        <dbReference type="EC" id="3.1.3.48"/>
    </reaction>
</comment>
<dbReference type="Pfam" id="PF00102">
    <property type="entry name" value="Y_phosphatase"/>
    <property type="match status" value="1"/>
</dbReference>
<evidence type="ECO:0000259" key="14">
    <source>
        <dbReference type="PROSITE" id="PS50055"/>
    </source>
</evidence>
<dbReference type="SMART" id="SM00404">
    <property type="entry name" value="PTPc_motif"/>
    <property type="match status" value="1"/>
</dbReference>
<keyword evidence="8 13" id="KW-1133">Transmembrane helix</keyword>
<evidence type="ECO:0000256" key="8">
    <source>
        <dbReference type="ARBA" id="ARBA00022989"/>
    </source>
</evidence>
<protein>
    <recommendedName>
        <fullName evidence="2">protein-tyrosine-phosphatase</fullName>
        <ecNumber evidence="2">3.1.3.48</ecNumber>
    </recommendedName>
</protein>
<comment type="subcellular location">
    <subcellularLocation>
        <location evidence="1">Membrane</location>
        <topology evidence="1">Single-pass type I membrane protein</topology>
    </subcellularLocation>
</comment>
<evidence type="ECO:0000313" key="17">
    <source>
        <dbReference type="Ensembl" id="ENSPSIP00000016918.1"/>
    </source>
</evidence>
<dbReference type="EMBL" id="AGCU01075362">
    <property type="status" value="NOT_ANNOTATED_CDS"/>
    <property type="molecule type" value="Genomic_DNA"/>
</dbReference>
<dbReference type="PROSITE" id="PS50056">
    <property type="entry name" value="TYR_PHOSPHATASE_2"/>
    <property type="match status" value="1"/>
</dbReference>
<dbReference type="SMART" id="SM00194">
    <property type="entry name" value="PTPc"/>
    <property type="match status" value="1"/>
</dbReference>
<sequence>MDPLLHVLIFTFLAFKISGGFLIIHVQKQQCLFRGKTALVSNCNLTDPNQQWMWTDYEKLLHVKSGQCLGISKSSAASSRSIFIDCPQAPSWTCHKKEGLLQVANSSLFLSKQGPKVMIKMGKKYPHSWKQISIDDKGNSTYENLCPHKDLQDAEPPVQNSRITSSPFSAIPSIPENFLRSSTELFIRNITENYSKYINEKLHFTLKSSAVPGKSWIPTTTSHYFSITEKSGRGEAGKCPIALAEWRVSSQSIHLQWSTSGALCNFTLTCRSDNASHPDCQPVQTANRSYECSYSGLEAGTLYHLRIFSLSDTESSDISLQTDPLPPAKFEIKKEKTTSTSLQVWWSPSPGKVDWYELQLSDHHNKKIQNVSIRGGISRTEETFSNLTPGSKYNVIITAVSGNKSTSAVHISGSTAPSPVQNIQISVKTDTIHVSWLPGSGNVDRYRLVLLDVERLVREINHEERLTSYTFLGLTAGHLYNLTIIAEAAGLQSYSFKLVRTAPAEVSDLMVTSDGSLDTLKVKWKRPPGSLNFYNITLSHLGAIKEIKTLQPHVTEVQFDKLTPGSLYQVTVSTISGELFTDKMATGRTVPQKVSELKASSGWLKSLRVSWLPPAGDWERYYIVLYNLSSVLLNATLEKDRREYDIQDIGLIPGRQYEVAVIVESGGLQNTARCKGRTAPQPVLQLRVKHTNESSLSVMWVTPVAEWDKYTVSVEDRGLTIINKALVKEAKEYTFSNLVPGRKYTAKVTSISGDLNNSTSVEGRTVPAQVTNLHVTNQGTTNNLFTNWTKALGDVESYQVLLIHENVVIKNESVSSETNRYHFHSLKTGGLYSVVVTTISGGISSRQTIAEGRTVPSSVTGVTVNNLGRTDYLSVSWLPATGDVDSYLVTLSHDNQVVQTLTISKALSECSFSSLVPGRLYDVTITTKSGKYENHSFSQQRTVPSSVQGLTVSNSARSDYLKVSWLHATGDFDNYKVIIENKNDFIQTKDVPKYENECVFTELIPGRQYSITVSTQSGKSVTSQRVNGRTMPESVKELTLSNRSTEDLQVTWLKAEGDVDQYEIQLLFNDIKVFPSIFLENTIEEYRFTALTPGRLYKILVLTISGDTQRATFIEGLTVPSAVKNIHVSPNGMTNSLKVNWSSGGGDVDSYTVTLFHQNHQRDSQNVSKQVCEHTFNKLEAGEQYQIVVQSNSGNLHNSLTARGRTIPASVQGLFADHAYSSHSLLVTWHSAAGVAERYDILLLTEQDILLSNKSEPATAKQHRFEDLIPGKKYKVKMLTVSGGLFSTPAVTEGRTVPAAATNLKVTENTNGHLSFSWTTSQGDLDSYNIFLYNPDKSLQYRMSGDKKLQQCSFQSLLQGRMYKMVIVTHSGELTNESSIFGRTVPAPVVHLKGSNRNMTDRLWFTWGLAPGDVDYYQLNLYNPNGTQKETWRRKDLTEWHFQGLVPGRKYTLVVVTHSGDLINTANAEGRTAPSPPNAVSFADVANTSLSITWLGPPDWTDYDDFELQWFPRDPLTVFNPYSNSRSKGRIMYGLRPGRLYRFSVRSISGDSWKTYSQSLSGTVRTKPDKIQNLHCRPQNSTAIACSWTPPDSDFDGYSIECKKMDTGEVEFSKRLEKERSLQNIMMLVPHKRYLVSIKVHSGDMTSEVVEDSTITMIDRPPPPPPHIRVNKKDALITKSSINFTFNCSWFSDTNGAVKYFTVVVREADSSEELKPDQQHPLPSYLEYKHNNTIRVYQTNYFASKCAENLDSNYKSFDINLGAEMESLGGKCDPNEQKFCDGPLKPRTAYRISIRAFTQLFGEDLREFTEPLFSDTFFSLPITTESESMFGVIEGMSAGLFLIVMLVAVTALFFYRQKVSNGHERRTARLSIRRDRPLSVHLNLGQKGSRRTSSPIKVNQFEVHFTKLQADSNYLLSKEYEDLKDVGRNQSCDIALLPENRGKNRYNNILPYDTSRVKLSNVDDDPCSDYINASYIPGNNFRREYIATQGPLPGTKDDFWKMAWEQNVHNIVMVTQCVEKGRVKCDHYWPLDRDSLYYGDLIVEMLSESVLPEWTIREFKICSEEQLDSKRLIRHFHYTVWPDHGVPETTQSLIQFVRTVRDYVNRTPDTGPTIVHCSAGVGRTGTFIALDRILQQLDSKDSVDIYGAVHDLRLHRVHMVQTECQYVYLHQCVRDVLRARKLRSEQENPLFPIYENVNPEYHRDAVYSRH</sequence>
<comment type="similarity">
    <text evidence="11">Belongs to the protein-tyrosine phosphatase family. Receptor class 3 subfamily.</text>
</comment>
<dbReference type="Ensembl" id="ENSPSIT00000016996.1">
    <property type="protein sequence ID" value="ENSPSIP00000016918.1"/>
    <property type="gene ID" value="ENSPSIG00000014850.1"/>
</dbReference>
<dbReference type="InterPro" id="IPR013783">
    <property type="entry name" value="Ig-like_fold"/>
</dbReference>
<dbReference type="PROSITE" id="PS50853">
    <property type="entry name" value="FN3"/>
    <property type="match status" value="9"/>
</dbReference>
<dbReference type="SUPFAM" id="SSF50370">
    <property type="entry name" value="Ricin B-like lectins"/>
    <property type="match status" value="1"/>
</dbReference>
<reference evidence="18" key="1">
    <citation type="submission" date="2011-10" db="EMBL/GenBank/DDBJ databases">
        <authorList>
            <consortium name="Soft-shell Turtle Genome Consortium"/>
        </authorList>
    </citation>
    <scope>NUCLEOTIDE SEQUENCE [LARGE SCALE GENOMIC DNA]</scope>
    <source>
        <strain evidence="18">Daiwa-1</strain>
    </source>
</reference>
<dbReference type="OMA" id="HLRTGQC"/>
<dbReference type="InterPro" id="IPR003595">
    <property type="entry name" value="Tyr_Pase_cat"/>
</dbReference>
<organism evidence="17 18">
    <name type="scientific">Pelodiscus sinensis</name>
    <name type="common">Chinese softshell turtle</name>
    <name type="synonym">Trionyx sinensis</name>
    <dbReference type="NCBI Taxonomy" id="13735"/>
    <lineage>
        <taxon>Eukaryota</taxon>
        <taxon>Metazoa</taxon>
        <taxon>Chordata</taxon>
        <taxon>Craniata</taxon>
        <taxon>Vertebrata</taxon>
        <taxon>Euteleostomi</taxon>
        <taxon>Archelosauria</taxon>
        <taxon>Testudinata</taxon>
        <taxon>Testudines</taxon>
        <taxon>Cryptodira</taxon>
        <taxon>Trionychia</taxon>
        <taxon>Trionychidae</taxon>
        <taxon>Pelodiscus</taxon>
    </lineage>
</organism>
<dbReference type="InterPro" id="IPR000772">
    <property type="entry name" value="Ricin_B_lectin"/>
</dbReference>
<dbReference type="EMBL" id="AGCU01075366">
    <property type="status" value="NOT_ANNOTATED_CDS"/>
    <property type="molecule type" value="Genomic_DNA"/>
</dbReference>
<dbReference type="STRING" id="13735.ENSPSIP00000016918"/>
<evidence type="ECO:0000259" key="16">
    <source>
        <dbReference type="PROSITE" id="PS50853"/>
    </source>
</evidence>
<dbReference type="InterPro" id="IPR050713">
    <property type="entry name" value="RTP_Phos/Ushers"/>
</dbReference>
<feature type="domain" description="Tyrosine-protein phosphatase" evidence="14">
    <location>
        <begin position="1916"/>
        <end position="2176"/>
    </location>
</feature>
<dbReference type="FunFam" id="2.60.40.10:FF:002278">
    <property type="entry name" value="receptor-type tyrosine-protein phosphatase beta isoform X2"/>
    <property type="match status" value="1"/>
</dbReference>
<dbReference type="InterPro" id="IPR016130">
    <property type="entry name" value="Tyr_Pase_AS"/>
</dbReference>
<dbReference type="PROSITE" id="PS00383">
    <property type="entry name" value="TYR_PHOSPHATASE_1"/>
    <property type="match status" value="1"/>
</dbReference>
<dbReference type="CDD" id="cd14617">
    <property type="entry name" value="R-PTPc-B"/>
    <property type="match status" value="1"/>
</dbReference>
<dbReference type="Pfam" id="PF24562">
    <property type="entry name" value="CysR_MRC2_N"/>
    <property type="match status" value="1"/>
</dbReference>
<dbReference type="GO" id="GO:0001649">
    <property type="term" value="P:osteoblast differentiation"/>
    <property type="evidence" value="ECO:0007669"/>
    <property type="project" value="Ensembl"/>
</dbReference>
<dbReference type="EMBL" id="AGCU01075365">
    <property type="status" value="NOT_ANNOTATED_CDS"/>
    <property type="molecule type" value="Genomic_DNA"/>
</dbReference>
<keyword evidence="6" id="KW-0378">Hydrolase</keyword>
<feature type="domain" description="Fibronectin type-III" evidence="16">
    <location>
        <begin position="502"/>
        <end position="592"/>
    </location>
</feature>
<dbReference type="CDD" id="cd00063">
    <property type="entry name" value="FN3"/>
    <property type="match status" value="8"/>
</dbReference>
<reference evidence="18" key="2">
    <citation type="journal article" date="2013" name="Nat. Genet.">
        <title>The draft genomes of soft-shell turtle and green sea turtle yield insights into the development and evolution of the turtle-specific body plan.</title>
        <authorList>
            <person name="Wang Z."/>
            <person name="Pascual-Anaya J."/>
            <person name="Zadissa A."/>
            <person name="Li W."/>
            <person name="Niimura Y."/>
            <person name="Huang Z."/>
            <person name="Li C."/>
            <person name="White S."/>
            <person name="Xiong Z."/>
            <person name="Fang D."/>
            <person name="Wang B."/>
            <person name="Ming Y."/>
            <person name="Chen Y."/>
            <person name="Zheng Y."/>
            <person name="Kuraku S."/>
            <person name="Pignatelli M."/>
            <person name="Herrero J."/>
            <person name="Beal K."/>
            <person name="Nozawa M."/>
            <person name="Li Q."/>
            <person name="Wang J."/>
            <person name="Zhang H."/>
            <person name="Yu L."/>
            <person name="Shigenobu S."/>
            <person name="Wang J."/>
            <person name="Liu J."/>
            <person name="Flicek P."/>
            <person name="Searle S."/>
            <person name="Wang J."/>
            <person name="Kuratani S."/>
            <person name="Yin Y."/>
            <person name="Aken B."/>
            <person name="Zhang G."/>
            <person name="Irie N."/>
        </authorList>
    </citation>
    <scope>NUCLEOTIDE SEQUENCE [LARGE SCALE GENOMIC DNA]</scope>
    <source>
        <strain evidence="18">Daiwa-1</strain>
    </source>
</reference>
<dbReference type="PANTHER" id="PTHR46957">
    <property type="entry name" value="CYTOKINE RECEPTOR"/>
    <property type="match status" value="1"/>
</dbReference>
<dbReference type="Proteomes" id="UP000007267">
    <property type="component" value="Unassembled WGS sequence"/>
</dbReference>
<dbReference type="SUPFAM" id="SSF52799">
    <property type="entry name" value="(Phosphotyrosine protein) phosphatases II"/>
    <property type="match status" value="1"/>
</dbReference>
<dbReference type="Gene3D" id="3.90.190.10">
    <property type="entry name" value="Protein tyrosine phosphatase superfamily"/>
    <property type="match status" value="1"/>
</dbReference>
<evidence type="ECO:0000256" key="2">
    <source>
        <dbReference type="ARBA" id="ARBA00013064"/>
    </source>
</evidence>
<feature type="domain" description="Fibronectin type-III" evidence="16">
    <location>
        <begin position="239"/>
        <end position="325"/>
    </location>
</feature>
<reference evidence="17" key="4">
    <citation type="submission" date="2025-09" db="UniProtKB">
        <authorList>
            <consortium name="Ensembl"/>
        </authorList>
    </citation>
    <scope>IDENTIFICATION</scope>
</reference>
<dbReference type="SUPFAM" id="SSF49265">
    <property type="entry name" value="Fibronectin type III"/>
    <property type="match status" value="17"/>
</dbReference>
<keyword evidence="18" id="KW-1185">Reference proteome</keyword>
<dbReference type="InterPro" id="IPR041201">
    <property type="entry name" value="PTPRJ_TM"/>
</dbReference>
<dbReference type="FunFam" id="3.90.190.10:FF:000009">
    <property type="entry name" value="Receptor-type tyrosine-protein phosphatase beta"/>
    <property type="match status" value="1"/>
</dbReference>
<dbReference type="InterPro" id="IPR029021">
    <property type="entry name" value="Prot-tyrosine_phosphatase-like"/>
</dbReference>
<feature type="domain" description="Fibronectin type-III" evidence="16">
    <location>
        <begin position="682"/>
        <end position="768"/>
    </location>
</feature>
<keyword evidence="10" id="KW-0325">Glycoprotein</keyword>
<dbReference type="GeneID" id="102459782"/>
<dbReference type="InterPro" id="IPR036116">
    <property type="entry name" value="FN3_sf"/>
</dbReference>
<evidence type="ECO:0000256" key="3">
    <source>
        <dbReference type="ARBA" id="ARBA00022692"/>
    </source>
</evidence>
<dbReference type="Pfam" id="PF18861">
    <property type="entry name" value="PTP_tm"/>
    <property type="match status" value="1"/>
</dbReference>
<dbReference type="InterPro" id="IPR003961">
    <property type="entry name" value="FN3_dom"/>
</dbReference>
<proteinExistence type="inferred from homology"/>
<dbReference type="GO" id="GO:0045668">
    <property type="term" value="P:negative regulation of osteoblast differentiation"/>
    <property type="evidence" value="ECO:0007669"/>
    <property type="project" value="Ensembl"/>
</dbReference>
<keyword evidence="3 13" id="KW-0812">Transmembrane</keyword>
<dbReference type="RefSeq" id="XP_006121625.1">
    <property type="nucleotide sequence ID" value="XM_006121563.3"/>
</dbReference>
<dbReference type="PRINTS" id="PR00700">
    <property type="entry name" value="PRTYPHPHTASE"/>
</dbReference>
<dbReference type="CTD" id="5787"/>
<keyword evidence="7" id="KW-0904">Protein phosphatase</keyword>
<feature type="domain" description="Fibronectin type-III" evidence="16">
    <location>
        <begin position="1122"/>
        <end position="1209"/>
    </location>
</feature>
<evidence type="ECO:0000256" key="5">
    <source>
        <dbReference type="ARBA" id="ARBA00022737"/>
    </source>
</evidence>
<dbReference type="GeneTree" id="ENSGT00940000156088"/>
<feature type="domain" description="Fibronectin type-III" evidence="16">
    <location>
        <begin position="855"/>
        <end position="942"/>
    </location>
</feature>
<dbReference type="EMBL" id="AGCU01075363">
    <property type="status" value="NOT_ANNOTATED_CDS"/>
    <property type="molecule type" value="Genomic_DNA"/>
</dbReference>
<dbReference type="PANTHER" id="PTHR46957:SF2">
    <property type="entry name" value="RECEPTOR-TYPE TYROSINE-PROTEIN PHOSPHATASE BETA"/>
    <property type="match status" value="1"/>
</dbReference>
<feature type="transmembrane region" description="Helical" evidence="13">
    <location>
        <begin position="1829"/>
        <end position="1855"/>
    </location>
</feature>
<name>K7G9F7_PELSI</name>
<dbReference type="OrthoDB" id="10057517at2759"/>
<dbReference type="EC" id="3.1.3.48" evidence="2"/>
<evidence type="ECO:0000256" key="1">
    <source>
        <dbReference type="ARBA" id="ARBA00004479"/>
    </source>
</evidence>
<feature type="domain" description="Tyrosine specific protein phosphatases" evidence="15">
    <location>
        <begin position="2094"/>
        <end position="2167"/>
    </location>
</feature>
<dbReference type="GO" id="GO:0016020">
    <property type="term" value="C:membrane"/>
    <property type="evidence" value="ECO:0007669"/>
    <property type="project" value="UniProtKB-SubCell"/>
</dbReference>
<evidence type="ECO:0000256" key="11">
    <source>
        <dbReference type="ARBA" id="ARBA00025789"/>
    </source>
</evidence>
<evidence type="ECO:0000256" key="9">
    <source>
        <dbReference type="ARBA" id="ARBA00023136"/>
    </source>
</evidence>
<gene>
    <name evidence="17" type="primary">PTPRB</name>
</gene>
<dbReference type="Pfam" id="PF00041">
    <property type="entry name" value="fn3"/>
    <property type="match status" value="14"/>
</dbReference>
<evidence type="ECO:0000259" key="15">
    <source>
        <dbReference type="PROSITE" id="PS50056"/>
    </source>
</evidence>
<keyword evidence="9 13" id="KW-0472">Membrane</keyword>